<evidence type="ECO:0000256" key="6">
    <source>
        <dbReference type="SAM" id="Phobius"/>
    </source>
</evidence>
<comment type="subcellular location">
    <subcellularLocation>
        <location evidence="1">Cell membrane</location>
        <topology evidence="1">Multi-pass membrane protein</topology>
    </subcellularLocation>
</comment>
<reference evidence="8 9" key="1">
    <citation type="submission" date="2016-11" db="EMBL/GenBank/DDBJ databases">
        <authorList>
            <person name="Jaros S."/>
            <person name="Januszkiewicz K."/>
            <person name="Wedrychowicz H."/>
        </authorList>
    </citation>
    <scope>NUCLEOTIDE SEQUENCE [LARGE SCALE GENOMIC DNA]</scope>
    <source>
        <strain evidence="8 9">HD4</strain>
    </source>
</reference>
<dbReference type="Pfam" id="PF00482">
    <property type="entry name" value="T2SSF"/>
    <property type="match status" value="1"/>
</dbReference>
<dbReference type="OrthoDB" id="9810662at2"/>
<feature type="transmembrane region" description="Helical" evidence="6">
    <location>
        <begin position="6"/>
        <end position="24"/>
    </location>
</feature>
<accession>A0A1M6S3N5</accession>
<feature type="domain" description="Type II secretion system protein GspF" evidence="7">
    <location>
        <begin position="186"/>
        <end position="312"/>
    </location>
</feature>
<dbReference type="GO" id="GO:0005886">
    <property type="term" value="C:plasma membrane"/>
    <property type="evidence" value="ECO:0007669"/>
    <property type="project" value="UniProtKB-SubCell"/>
</dbReference>
<evidence type="ECO:0000313" key="9">
    <source>
        <dbReference type="Proteomes" id="UP000184263"/>
    </source>
</evidence>
<name>A0A1M6S3N5_SELRU</name>
<evidence type="ECO:0000256" key="4">
    <source>
        <dbReference type="ARBA" id="ARBA00022989"/>
    </source>
</evidence>
<dbReference type="PANTHER" id="PTHR35007">
    <property type="entry name" value="INTEGRAL MEMBRANE PROTEIN-RELATED"/>
    <property type="match status" value="1"/>
</dbReference>
<dbReference type="EMBL" id="FRBC01000003">
    <property type="protein sequence ID" value="SHK39422.1"/>
    <property type="molecule type" value="Genomic_DNA"/>
</dbReference>
<evidence type="ECO:0000256" key="2">
    <source>
        <dbReference type="ARBA" id="ARBA00022475"/>
    </source>
</evidence>
<evidence type="ECO:0000313" key="8">
    <source>
        <dbReference type="EMBL" id="SHK39422.1"/>
    </source>
</evidence>
<dbReference type="RefSeq" id="WP_073088224.1">
    <property type="nucleotide sequence ID" value="NZ_FRBC01000003.1"/>
</dbReference>
<evidence type="ECO:0000259" key="7">
    <source>
        <dbReference type="Pfam" id="PF00482"/>
    </source>
</evidence>
<evidence type="ECO:0000256" key="1">
    <source>
        <dbReference type="ARBA" id="ARBA00004651"/>
    </source>
</evidence>
<dbReference type="Proteomes" id="UP000184263">
    <property type="component" value="Unassembled WGS sequence"/>
</dbReference>
<dbReference type="InterPro" id="IPR018076">
    <property type="entry name" value="T2SS_GspF_dom"/>
</dbReference>
<evidence type="ECO:0000256" key="5">
    <source>
        <dbReference type="ARBA" id="ARBA00023136"/>
    </source>
</evidence>
<keyword evidence="4 6" id="KW-1133">Transmembrane helix</keyword>
<dbReference type="AlphaFoldDB" id="A0A1M6S3N5"/>
<organism evidence="8 9">
    <name type="scientific">Selenomonas ruminantium</name>
    <dbReference type="NCBI Taxonomy" id="971"/>
    <lineage>
        <taxon>Bacteria</taxon>
        <taxon>Bacillati</taxon>
        <taxon>Bacillota</taxon>
        <taxon>Negativicutes</taxon>
        <taxon>Selenomonadales</taxon>
        <taxon>Selenomonadaceae</taxon>
        <taxon>Selenomonas</taxon>
    </lineage>
</organism>
<feature type="transmembrane region" description="Helical" evidence="6">
    <location>
        <begin position="295"/>
        <end position="320"/>
    </location>
</feature>
<keyword evidence="2" id="KW-1003">Cell membrane</keyword>
<protein>
    <submittedName>
        <fullName evidence="8">Tight adherence protein C</fullName>
    </submittedName>
</protein>
<keyword evidence="3 6" id="KW-0812">Transmembrane</keyword>
<sequence length="325" mass="36902">MIFLLALVVTALSMLLLSLLVYTARRPQMQTQLHLERMIAEAEAQRAAHKKQKRKDVFMDPKDDSHYLRDKSFRERIVQPMVTAIENWLMHFAPRELNAMMENMLLHLGVQETWSVRRLAAGWVLAVALGGVLAILGIYFMGTSHFTQKIAIVAIGLFLGAAVPFVLLQSAIRRRQAILRKQLPEFLDFLCVSVQAGLSFDGAVAKIVYRMKGPLTDEFKRMLRDMSLGMNRQRTLTQLARRCDLEEMYLFTASVIQAEHLGTSMSRTLKQQADNIRDRHRQTVRAAALKAPVKILFPMILFIFPSIFVIVVLPSALTLLKALGK</sequence>
<evidence type="ECO:0000256" key="3">
    <source>
        <dbReference type="ARBA" id="ARBA00022692"/>
    </source>
</evidence>
<gene>
    <name evidence="8" type="ORF">SAMN05216582_10399</name>
</gene>
<proteinExistence type="predicted"/>
<dbReference type="PANTHER" id="PTHR35007:SF2">
    <property type="entry name" value="PILUS ASSEMBLE PROTEIN"/>
    <property type="match status" value="1"/>
</dbReference>
<keyword evidence="5 6" id="KW-0472">Membrane</keyword>
<feature type="transmembrane region" description="Helical" evidence="6">
    <location>
        <begin position="146"/>
        <end position="168"/>
    </location>
</feature>
<feature type="transmembrane region" description="Helical" evidence="6">
    <location>
        <begin position="120"/>
        <end position="140"/>
    </location>
</feature>